<evidence type="ECO:0000256" key="2">
    <source>
        <dbReference type="ARBA" id="ARBA00004236"/>
    </source>
</evidence>
<reference evidence="16" key="1">
    <citation type="submission" date="2020-10" db="EMBL/GenBank/DDBJ databases">
        <authorList>
            <person name="Gilroy R."/>
        </authorList>
    </citation>
    <scope>NUCLEOTIDE SEQUENCE</scope>
    <source>
        <strain evidence="16">F6-4510</strain>
    </source>
</reference>
<dbReference type="FunFam" id="3.30.565.10:FF:000023">
    <property type="entry name" value="PAS domain-containing sensor histidine kinase"/>
    <property type="match status" value="1"/>
</dbReference>
<dbReference type="InterPro" id="IPR036097">
    <property type="entry name" value="HisK_dim/P_sf"/>
</dbReference>
<accession>A0A9D9DVA0</accession>
<dbReference type="PANTHER" id="PTHR45453">
    <property type="entry name" value="PHOSPHATE REGULON SENSOR PROTEIN PHOR"/>
    <property type="match status" value="1"/>
</dbReference>
<name>A0A9D9DVA0_9FIRM</name>
<dbReference type="Pfam" id="PF00512">
    <property type="entry name" value="HisKA"/>
    <property type="match status" value="1"/>
</dbReference>
<dbReference type="InterPro" id="IPR036890">
    <property type="entry name" value="HATPase_C_sf"/>
</dbReference>
<dbReference type="SUPFAM" id="SSF55785">
    <property type="entry name" value="PYP-like sensor domain (PAS domain)"/>
    <property type="match status" value="1"/>
</dbReference>
<dbReference type="Gene3D" id="6.10.340.10">
    <property type="match status" value="1"/>
</dbReference>
<evidence type="ECO:0000256" key="6">
    <source>
        <dbReference type="ARBA" id="ARBA00022553"/>
    </source>
</evidence>
<dbReference type="EC" id="2.7.13.3" evidence="4"/>
<dbReference type="Gene3D" id="3.30.565.10">
    <property type="entry name" value="Histidine kinase-like ATPase, C-terminal domain"/>
    <property type="match status" value="1"/>
</dbReference>
<dbReference type="NCBIfam" id="NF046044">
    <property type="entry name" value="PnpS"/>
    <property type="match status" value="1"/>
</dbReference>
<evidence type="ECO:0000256" key="1">
    <source>
        <dbReference type="ARBA" id="ARBA00000085"/>
    </source>
</evidence>
<keyword evidence="5" id="KW-1003">Cell membrane</keyword>
<dbReference type="EMBL" id="JADIMX010000013">
    <property type="protein sequence ID" value="MBO8433812.1"/>
    <property type="molecule type" value="Genomic_DNA"/>
</dbReference>
<keyword evidence="9" id="KW-0418">Kinase</keyword>
<protein>
    <recommendedName>
        <fullName evidence="4">histidine kinase</fullName>
        <ecNumber evidence="4">2.7.13.3</ecNumber>
    </recommendedName>
</protein>
<evidence type="ECO:0000256" key="3">
    <source>
        <dbReference type="ARBA" id="ARBA00004314"/>
    </source>
</evidence>
<keyword evidence="10" id="KW-0067">ATP-binding</keyword>
<dbReference type="SMART" id="SM00304">
    <property type="entry name" value="HAMP"/>
    <property type="match status" value="1"/>
</dbReference>
<feature type="transmembrane region" description="Helical" evidence="13">
    <location>
        <begin position="161"/>
        <end position="182"/>
    </location>
</feature>
<evidence type="ECO:0000256" key="7">
    <source>
        <dbReference type="ARBA" id="ARBA00022679"/>
    </source>
</evidence>
<feature type="domain" description="Histidine kinase" evidence="14">
    <location>
        <begin position="370"/>
        <end position="587"/>
    </location>
</feature>
<evidence type="ECO:0000256" key="5">
    <source>
        <dbReference type="ARBA" id="ARBA00022475"/>
    </source>
</evidence>
<dbReference type="AlphaFoldDB" id="A0A9D9DVA0"/>
<dbReference type="FunFam" id="1.10.287.130:FF:000001">
    <property type="entry name" value="Two-component sensor histidine kinase"/>
    <property type="match status" value="1"/>
</dbReference>
<dbReference type="CDD" id="cd16922">
    <property type="entry name" value="HATPase_EvgS-ArcB-TorS-like"/>
    <property type="match status" value="1"/>
</dbReference>
<keyword evidence="12 13" id="KW-0472">Membrane</keyword>
<evidence type="ECO:0000313" key="16">
    <source>
        <dbReference type="EMBL" id="MBO8433812.1"/>
    </source>
</evidence>
<dbReference type="CDD" id="cd18774">
    <property type="entry name" value="PDC2_HK_sensor"/>
    <property type="match status" value="1"/>
</dbReference>
<dbReference type="InterPro" id="IPR035965">
    <property type="entry name" value="PAS-like_dom_sf"/>
</dbReference>
<dbReference type="PANTHER" id="PTHR45453:SF1">
    <property type="entry name" value="PHOSPHATE REGULON SENSOR PROTEIN PHOR"/>
    <property type="match status" value="1"/>
</dbReference>
<comment type="caution">
    <text evidence="16">The sequence shown here is derived from an EMBL/GenBank/DDBJ whole genome shotgun (WGS) entry which is preliminary data.</text>
</comment>
<dbReference type="PROSITE" id="PS50109">
    <property type="entry name" value="HIS_KIN"/>
    <property type="match status" value="1"/>
</dbReference>
<keyword evidence="6" id="KW-0597">Phosphoprotein</keyword>
<dbReference type="Gene3D" id="1.10.287.130">
    <property type="match status" value="1"/>
</dbReference>
<sequence>MKKKLILSYILIILFISGISGFFSIHMYDGFYKNEFKNHLLKESGILSDILIGNKNSLNNEYFEDFVRQYGDKLDSRITIIDKNGNVLADSQKDKSIMENHMDRAEVKKALAGEKNVQTRYSKSIGAEYIYSAEAVDINGEKIVLRLSVPLISLHNMQRQIVFYIISGIIISAGVVLLYAYILSDRITKPIDELTLLAKEISKGNYSKRIVIKNGNDQISELTNSFNYMSERLTETVDALENENIKLDSILNSLMNGVIAIDKNNNILMINSVFRDFFKLPKDIIGKNFYSVVRNENLYSIVDEAHKNHNYIYDEVSFSAVMEETKILRLYSAPISKKGFEDENMGTIIVFQDVTQIRKLEQMRSDFVSNVTHELKTPLTSIMGFTDTLKAGAIDDRETALKFIDIIDIEAKRLFRLIQDILSLSEIETRKEDINLEYVNLKDIVSGVCKVLEPQAKRKNIQLIEDIPNNLPKFKCNVDRISQMFINLIENGIKYTEEGSVTISCKKTRKYIEINVKDTGIGIPEECQERIFERFYRVDKGRSRKAGGTGLGLSIVKHIVFLYNGKLWLESKVGKGSTFVILLPYDK</sequence>
<dbReference type="Gene3D" id="3.30.450.20">
    <property type="entry name" value="PAS domain"/>
    <property type="match status" value="2"/>
</dbReference>
<evidence type="ECO:0000256" key="12">
    <source>
        <dbReference type="ARBA" id="ARBA00023136"/>
    </source>
</evidence>
<dbReference type="SUPFAM" id="SSF55874">
    <property type="entry name" value="ATPase domain of HSP90 chaperone/DNA topoisomerase II/histidine kinase"/>
    <property type="match status" value="1"/>
</dbReference>
<evidence type="ECO:0000256" key="4">
    <source>
        <dbReference type="ARBA" id="ARBA00012438"/>
    </source>
</evidence>
<dbReference type="GO" id="GO:0005886">
    <property type="term" value="C:plasma membrane"/>
    <property type="evidence" value="ECO:0007669"/>
    <property type="project" value="UniProtKB-SubCell"/>
</dbReference>
<dbReference type="InterPro" id="IPR050351">
    <property type="entry name" value="BphY/WalK/GraS-like"/>
</dbReference>
<gene>
    <name evidence="16" type="ORF">IAC55_00635</name>
</gene>
<dbReference type="PRINTS" id="PR00344">
    <property type="entry name" value="BCTRLSENSOR"/>
</dbReference>
<dbReference type="Pfam" id="PF00672">
    <property type="entry name" value="HAMP"/>
    <property type="match status" value="1"/>
</dbReference>
<keyword evidence="11" id="KW-0902">Two-component regulatory system</keyword>
<evidence type="ECO:0000256" key="11">
    <source>
        <dbReference type="ARBA" id="ARBA00023012"/>
    </source>
</evidence>
<keyword evidence="13" id="KW-0812">Transmembrane</keyword>
<evidence type="ECO:0000256" key="9">
    <source>
        <dbReference type="ARBA" id="ARBA00022777"/>
    </source>
</evidence>
<dbReference type="GO" id="GO:0045121">
    <property type="term" value="C:membrane raft"/>
    <property type="evidence" value="ECO:0007669"/>
    <property type="project" value="UniProtKB-SubCell"/>
</dbReference>
<dbReference type="InterPro" id="IPR003660">
    <property type="entry name" value="HAMP_dom"/>
</dbReference>
<evidence type="ECO:0000259" key="14">
    <source>
        <dbReference type="PROSITE" id="PS50109"/>
    </source>
</evidence>
<keyword evidence="13" id="KW-1133">Transmembrane helix</keyword>
<evidence type="ECO:0000256" key="10">
    <source>
        <dbReference type="ARBA" id="ARBA00022840"/>
    </source>
</evidence>
<keyword evidence="8" id="KW-0547">Nucleotide-binding</keyword>
<dbReference type="Proteomes" id="UP000823611">
    <property type="component" value="Unassembled WGS sequence"/>
</dbReference>
<dbReference type="GO" id="GO:0005524">
    <property type="term" value="F:ATP binding"/>
    <property type="evidence" value="ECO:0007669"/>
    <property type="project" value="UniProtKB-KW"/>
</dbReference>
<evidence type="ECO:0000256" key="8">
    <source>
        <dbReference type="ARBA" id="ARBA00022741"/>
    </source>
</evidence>
<dbReference type="GO" id="GO:0000155">
    <property type="term" value="F:phosphorelay sensor kinase activity"/>
    <property type="evidence" value="ECO:0007669"/>
    <property type="project" value="InterPro"/>
</dbReference>
<dbReference type="SUPFAM" id="SSF158472">
    <property type="entry name" value="HAMP domain-like"/>
    <property type="match status" value="1"/>
</dbReference>
<dbReference type="SMART" id="SM00387">
    <property type="entry name" value="HATPase_c"/>
    <property type="match status" value="1"/>
</dbReference>
<reference evidence="16" key="2">
    <citation type="journal article" date="2021" name="PeerJ">
        <title>Extensive microbial diversity within the chicken gut microbiome revealed by metagenomics and culture.</title>
        <authorList>
            <person name="Gilroy R."/>
            <person name="Ravi A."/>
            <person name="Getino M."/>
            <person name="Pursley I."/>
            <person name="Horton D.L."/>
            <person name="Alikhan N.F."/>
            <person name="Baker D."/>
            <person name="Gharbi K."/>
            <person name="Hall N."/>
            <person name="Watson M."/>
            <person name="Adriaenssens E.M."/>
            <person name="Foster-Nyarko E."/>
            <person name="Jarju S."/>
            <person name="Secka A."/>
            <person name="Antonio M."/>
            <person name="Oren A."/>
            <person name="Chaudhuri R.R."/>
            <person name="La Ragione R."/>
            <person name="Hildebrand F."/>
            <person name="Pallen M.J."/>
        </authorList>
    </citation>
    <scope>NUCLEOTIDE SEQUENCE</scope>
    <source>
        <strain evidence="16">F6-4510</strain>
    </source>
</reference>
<dbReference type="Pfam" id="PF02518">
    <property type="entry name" value="HATPase_c"/>
    <property type="match status" value="1"/>
</dbReference>
<organism evidence="16 17">
    <name type="scientific">Candidatus Fimicola merdigallinarum</name>
    <dbReference type="NCBI Taxonomy" id="2840819"/>
    <lineage>
        <taxon>Bacteria</taxon>
        <taxon>Bacillati</taxon>
        <taxon>Bacillota</taxon>
        <taxon>Clostridia</taxon>
        <taxon>Lachnospirales</taxon>
        <taxon>Lachnospiraceae</taxon>
        <taxon>Lachnospiraceae incertae sedis</taxon>
        <taxon>Candidatus Fimicola</taxon>
    </lineage>
</organism>
<dbReference type="CDD" id="cd00130">
    <property type="entry name" value="PAS"/>
    <property type="match status" value="1"/>
</dbReference>
<evidence type="ECO:0000259" key="15">
    <source>
        <dbReference type="PROSITE" id="PS50885"/>
    </source>
</evidence>
<dbReference type="Pfam" id="PF16736">
    <property type="entry name" value="sCache_like"/>
    <property type="match status" value="1"/>
</dbReference>
<feature type="domain" description="HAMP" evidence="15">
    <location>
        <begin position="185"/>
        <end position="238"/>
    </location>
</feature>
<dbReference type="InterPro" id="IPR000014">
    <property type="entry name" value="PAS"/>
</dbReference>
<dbReference type="CDD" id="cd06225">
    <property type="entry name" value="HAMP"/>
    <property type="match status" value="1"/>
</dbReference>
<dbReference type="CDD" id="cd00082">
    <property type="entry name" value="HisKA"/>
    <property type="match status" value="1"/>
</dbReference>
<evidence type="ECO:0000256" key="13">
    <source>
        <dbReference type="SAM" id="Phobius"/>
    </source>
</evidence>
<proteinExistence type="predicted"/>
<comment type="catalytic activity">
    <reaction evidence="1">
        <text>ATP + protein L-histidine = ADP + protein N-phospho-L-histidine.</text>
        <dbReference type="EC" id="2.7.13.3"/>
    </reaction>
</comment>
<dbReference type="PROSITE" id="PS50885">
    <property type="entry name" value="HAMP"/>
    <property type="match status" value="1"/>
</dbReference>
<dbReference type="GO" id="GO:0016036">
    <property type="term" value="P:cellular response to phosphate starvation"/>
    <property type="evidence" value="ECO:0007669"/>
    <property type="project" value="TreeGrafter"/>
</dbReference>
<dbReference type="SMART" id="SM00091">
    <property type="entry name" value="PAS"/>
    <property type="match status" value="1"/>
</dbReference>
<comment type="subcellular location">
    <subcellularLocation>
        <location evidence="2">Cell membrane</location>
    </subcellularLocation>
    <subcellularLocation>
        <location evidence="3">Membrane raft</location>
        <topology evidence="3">Multi-pass membrane protein</topology>
    </subcellularLocation>
</comment>
<dbReference type="GO" id="GO:0004721">
    <property type="term" value="F:phosphoprotein phosphatase activity"/>
    <property type="evidence" value="ECO:0007669"/>
    <property type="project" value="TreeGrafter"/>
</dbReference>
<keyword evidence="7" id="KW-0808">Transferase</keyword>
<dbReference type="InterPro" id="IPR031967">
    <property type="entry name" value="PhoR_single_Cache-like_dom"/>
</dbReference>
<feature type="transmembrane region" description="Helical" evidence="13">
    <location>
        <begin position="6"/>
        <end position="28"/>
    </location>
</feature>
<dbReference type="Pfam" id="PF12860">
    <property type="entry name" value="PAS_7"/>
    <property type="match status" value="1"/>
</dbReference>
<evidence type="ECO:0000313" key="17">
    <source>
        <dbReference type="Proteomes" id="UP000823611"/>
    </source>
</evidence>
<dbReference type="InterPro" id="IPR003594">
    <property type="entry name" value="HATPase_dom"/>
</dbReference>
<dbReference type="SMART" id="SM00388">
    <property type="entry name" value="HisKA"/>
    <property type="match status" value="1"/>
</dbReference>
<dbReference type="InterPro" id="IPR005467">
    <property type="entry name" value="His_kinase_dom"/>
</dbReference>
<dbReference type="InterPro" id="IPR003661">
    <property type="entry name" value="HisK_dim/P_dom"/>
</dbReference>
<dbReference type="SUPFAM" id="SSF47384">
    <property type="entry name" value="Homodimeric domain of signal transducing histidine kinase"/>
    <property type="match status" value="1"/>
</dbReference>
<dbReference type="InterPro" id="IPR004358">
    <property type="entry name" value="Sig_transdc_His_kin-like_C"/>
</dbReference>